<dbReference type="OrthoDB" id="66881at2759"/>
<dbReference type="Pfam" id="PF00743">
    <property type="entry name" value="FMO-like"/>
    <property type="match status" value="1"/>
</dbReference>
<dbReference type="SUPFAM" id="SSF51905">
    <property type="entry name" value="FAD/NAD(P)-binding domain"/>
    <property type="match status" value="1"/>
</dbReference>
<evidence type="ECO:0000256" key="1">
    <source>
        <dbReference type="ARBA" id="ARBA00009183"/>
    </source>
</evidence>
<accession>A0A6A4I6Z9</accession>
<dbReference type="Gene3D" id="3.50.50.60">
    <property type="entry name" value="FAD/NAD(P)-binding domain"/>
    <property type="match status" value="2"/>
</dbReference>
<keyword evidence="4" id="KW-0560">Oxidoreductase</keyword>
<organism evidence="5 6">
    <name type="scientific">Gymnopus androsaceus JB14</name>
    <dbReference type="NCBI Taxonomy" id="1447944"/>
    <lineage>
        <taxon>Eukaryota</taxon>
        <taxon>Fungi</taxon>
        <taxon>Dikarya</taxon>
        <taxon>Basidiomycota</taxon>
        <taxon>Agaricomycotina</taxon>
        <taxon>Agaricomycetes</taxon>
        <taxon>Agaricomycetidae</taxon>
        <taxon>Agaricales</taxon>
        <taxon>Marasmiineae</taxon>
        <taxon>Omphalotaceae</taxon>
        <taxon>Gymnopus</taxon>
    </lineage>
</organism>
<sequence>MSSSFRRIRLTLQCPCLSLIWVSAGLARRQTSPICVSELVLLLSIALGSFHLAGAKQQPFLYTEDEEPFYEFKWPIRKVAVIGAGVGGLITYRTLTQAGYEVQLFERDCHPGGVWHYTEEKPLNAPVPNLKPYEADYSPSLPPEGKASRMKRSKWWILRAKRLSIQKRAHRAPKPVWESLHSNAPAPDQQIGELRWPEDLPWEISQKQLSRYVRSFASYHGLNTNDGNPNVFYNTRVELIEKRIVDGAQIGWTLTTRWWKEDFDAVAIATGRYNSPSVPPMPGLAEWAAMFPANIHHSRQYRRPEEFQNKSVLIVGAASSGAEIGAGINTFASKVYVSTRPDTDPRPHYPLSFFLPFLPKNTTMIPEIKKLHSLEGKSALRDGKIELVNGTAKGVDEIILCTGFRYTYPFLPQYLNPSLGPNDTAPTGSPQPLVTDGSHVRSLHLDVFYIEEPTLGFVNINGGMQSFVYAEYIAAAFASIYGDRVKEKGGFSKYFLFLGSAKADDMMRYFVSWLNEAAFKYGDPQINAPSKASQEILAIWSLGRFGTRAFNDANDKAPVSGVMDTFSYKDKVWDDIGSIEQLKRHALDAMLDPLAETSHPTYFLSSSSHTALDLGSSHFRLGNKITAPSRILYKPAMWFSGLLALGRRTQFWSSGDYTVNLHYLQQTHSYLPALTSINSGYMCSDGPGSQ</sequence>
<gene>
    <name evidence="5" type="ORF">BT96DRAFT_988946</name>
</gene>
<dbReference type="GO" id="GO:0050661">
    <property type="term" value="F:NADP binding"/>
    <property type="evidence" value="ECO:0007669"/>
    <property type="project" value="InterPro"/>
</dbReference>
<keyword evidence="2" id="KW-0285">Flavoprotein</keyword>
<dbReference type="InterPro" id="IPR036188">
    <property type="entry name" value="FAD/NAD-bd_sf"/>
</dbReference>
<evidence type="ECO:0000256" key="3">
    <source>
        <dbReference type="ARBA" id="ARBA00022827"/>
    </source>
</evidence>
<dbReference type="GO" id="GO:0050660">
    <property type="term" value="F:flavin adenine dinucleotide binding"/>
    <property type="evidence" value="ECO:0007669"/>
    <property type="project" value="InterPro"/>
</dbReference>
<evidence type="ECO:0000313" key="6">
    <source>
        <dbReference type="Proteomes" id="UP000799118"/>
    </source>
</evidence>
<evidence type="ECO:0000313" key="5">
    <source>
        <dbReference type="EMBL" id="KAE9404857.1"/>
    </source>
</evidence>
<dbReference type="InterPro" id="IPR050346">
    <property type="entry name" value="FMO-like"/>
</dbReference>
<dbReference type="InterPro" id="IPR020946">
    <property type="entry name" value="Flavin_mOase-like"/>
</dbReference>
<dbReference type="PANTHER" id="PTHR23023">
    <property type="entry name" value="DIMETHYLANILINE MONOOXYGENASE"/>
    <property type="match status" value="1"/>
</dbReference>
<keyword evidence="3" id="KW-0274">FAD</keyword>
<protein>
    <submittedName>
        <fullName evidence="5">Nucleotide-binding domain-containing protein</fullName>
    </submittedName>
</protein>
<proteinExistence type="inferred from homology"/>
<dbReference type="Pfam" id="PF13450">
    <property type="entry name" value="NAD_binding_8"/>
    <property type="match status" value="1"/>
</dbReference>
<dbReference type="AlphaFoldDB" id="A0A6A4I6Z9"/>
<keyword evidence="6" id="KW-1185">Reference proteome</keyword>
<name>A0A6A4I6Z9_9AGAR</name>
<evidence type="ECO:0000256" key="4">
    <source>
        <dbReference type="ARBA" id="ARBA00023002"/>
    </source>
</evidence>
<dbReference type="EMBL" id="ML769413">
    <property type="protein sequence ID" value="KAE9404857.1"/>
    <property type="molecule type" value="Genomic_DNA"/>
</dbReference>
<evidence type="ECO:0000256" key="2">
    <source>
        <dbReference type="ARBA" id="ARBA00022630"/>
    </source>
</evidence>
<dbReference type="Proteomes" id="UP000799118">
    <property type="component" value="Unassembled WGS sequence"/>
</dbReference>
<reference evidence="5" key="1">
    <citation type="journal article" date="2019" name="Environ. Microbiol.">
        <title>Fungal ecological strategies reflected in gene transcription - a case study of two litter decomposers.</title>
        <authorList>
            <person name="Barbi F."/>
            <person name="Kohler A."/>
            <person name="Barry K."/>
            <person name="Baskaran P."/>
            <person name="Daum C."/>
            <person name="Fauchery L."/>
            <person name="Ihrmark K."/>
            <person name="Kuo A."/>
            <person name="LaButti K."/>
            <person name="Lipzen A."/>
            <person name="Morin E."/>
            <person name="Grigoriev I.V."/>
            <person name="Henrissat B."/>
            <person name="Lindahl B."/>
            <person name="Martin F."/>
        </authorList>
    </citation>
    <scope>NUCLEOTIDE SEQUENCE</scope>
    <source>
        <strain evidence="5">JB14</strain>
    </source>
</reference>
<comment type="similarity">
    <text evidence="1">Belongs to the FMO family.</text>
</comment>
<dbReference type="GO" id="GO:0004499">
    <property type="term" value="F:N,N-dimethylaniline monooxygenase activity"/>
    <property type="evidence" value="ECO:0007669"/>
    <property type="project" value="InterPro"/>
</dbReference>